<reference evidence="1 2" key="1">
    <citation type="journal article" date="2020" name="BMC Genomics">
        <title>Intraspecific diversification of the crop wild relative Brassica cretica Lam. using demographic model selection.</title>
        <authorList>
            <person name="Kioukis A."/>
            <person name="Michalopoulou V.A."/>
            <person name="Briers L."/>
            <person name="Pirintsos S."/>
            <person name="Studholme D.J."/>
            <person name="Pavlidis P."/>
            <person name="Sarris P.F."/>
        </authorList>
    </citation>
    <scope>NUCLEOTIDE SEQUENCE [LARGE SCALE GENOMIC DNA]</scope>
    <source>
        <strain evidence="2">cv. PFS-1207/04</strain>
    </source>
</reference>
<evidence type="ECO:0000313" key="2">
    <source>
        <dbReference type="Proteomes" id="UP000266723"/>
    </source>
</evidence>
<dbReference type="EMBL" id="QGKV02001507">
    <property type="protein sequence ID" value="KAF3529318.1"/>
    <property type="molecule type" value="Genomic_DNA"/>
</dbReference>
<comment type="caution">
    <text evidence="1">The sequence shown here is derived from an EMBL/GenBank/DDBJ whole genome shotgun (WGS) entry which is preliminary data.</text>
</comment>
<name>A0ABQ7BA23_BRACR</name>
<accession>A0ABQ7BA23</accession>
<evidence type="ECO:0000313" key="1">
    <source>
        <dbReference type="EMBL" id="KAF3529318.1"/>
    </source>
</evidence>
<sequence length="89" mass="9961">MLFILMIKVTEIWISQVMTRGKAKAMTMVAKINSRFAPGYDEENIPSKKIVDPDTNADAFQDSMLNEIFDNATDTRPTGLHKTRIKAAG</sequence>
<organism evidence="1 2">
    <name type="scientific">Brassica cretica</name>
    <name type="common">Mustard</name>
    <dbReference type="NCBI Taxonomy" id="69181"/>
    <lineage>
        <taxon>Eukaryota</taxon>
        <taxon>Viridiplantae</taxon>
        <taxon>Streptophyta</taxon>
        <taxon>Embryophyta</taxon>
        <taxon>Tracheophyta</taxon>
        <taxon>Spermatophyta</taxon>
        <taxon>Magnoliopsida</taxon>
        <taxon>eudicotyledons</taxon>
        <taxon>Gunneridae</taxon>
        <taxon>Pentapetalae</taxon>
        <taxon>rosids</taxon>
        <taxon>malvids</taxon>
        <taxon>Brassicales</taxon>
        <taxon>Brassicaceae</taxon>
        <taxon>Brassiceae</taxon>
        <taxon>Brassica</taxon>
    </lineage>
</organism>
<protein>
    <submittedName>
        <fullName evidence="1">Uncharacterized protein</fullName>
    </submittedName>
</protein>
<proteinExistence type="predicted"/>
<gene>
    <name evidence="1" type="ORF">DY000_02044014</name>
</gene>
<keyword evidence="2" id="KW-1185">Reference proteome</keyword>
<dbReference type="Proteomes" id="UP000266723">
    <property type="component" value="Unassembled WGS sequence"/>
</dbReference>